<gene>
    <name evidence="7" type="ORF">QZM33_08570</name>
</gene>
<feature type="domain" description="PNPLA" evidence="6">
    <location>
        <begin position="107"/>
        <end position="299"/>
    </location>
</feature>
<reference evidence="7" key="1">
    <citation type="submission" date="2023-07" db="EMBL/GenBank/DDBJ databases">
        <title>A collection of bacterial strains from the Burkholderia cepacia Research Laboratory and Repository.</title>
        <authorList>
            <person name="Lipuma J."/>
            <person name="Spilker T."/>
            <person name="Caverly L."/>
        </authorList>
    </citation>
    <scope>NUCLEOTIDE SEQUENCE</scope>
    <source>
        <strain evidence="7">AU44268</strain>
    </source>
</reference>
<sequence length="831" mass="87916">MTAPASLRWLAARRLGATLVALWCCAAAAQPVPAADPATRAAQAGAGAAGAASAAAVASATIAPAAVAAAVASATIAPAAVAAAAAPAPTPSCTADGGPAGRPPVGLVLSGGGARGYAHLGVLKVLEDNRIPIDCIAATSMGAVVGGLYASGMAADEMRKRLSEVNLTDIAFDVTDRADLPQSSREDERLYINSLTLGFGKKGVKAPVGLVQGNRLQALLADWTAAVPTNQPFDRLPIPYRAVATDLQTGQMVVLDRGSLPLAIRASMAMPGLFAPAEINGRALVDGGLVSNLPVDTARQMGAKVVIAVDIGSQLRPLDALASPADVMQQMVGILIRQNVTSQRKQLAAQDVLLTPDLGSLAFTDFQNAKQAIAAGAAAATAALPRLRHLALTPEQYAAYRSAHAQPLPPPIRITRIEIKTTGGVPKRVVSDALHVKPGDIYDPATVSQDLLRLTTDGNFESVTQQIVSHGDDNVLEIDAREKYWGPNFLLFGVGMSSSSTDEGGFRLHVGYRRPWLTESGLEFRADATIGSDLQSARVELRQPLPAAYGFYISPYAEYQRRYVNVYDNTGEVKLNQYLMQTARAGLDFGLPIARLGDFRMGIGYATGHGSPNYNLPLPFEENGSTLMWPSFTSQALTARARLVIDQLDDPMFPRRGYYTELRIERSLWSHNSQSAEDLADTSNKPYTELYGKAMIAQQYGRHSVSATLEGGKSIGGTNLINAFNFTLGGFQHLAAYAADQLTGNELAYGNVTYMNQLMTFNASPIKALSVGASAELGNVWTSGVKVGGSTLKQSYTFFTSLTTAFGPLYMGVALAPGGRRNIYLQLGRTY</sequence>
<dbReference type="AlphaFoldDB" id="A0AAW7SYZ2"/>
<dbReference type="EMBL" id="JAUJRV010000004">
    <property type="protein sequence ID" value="MDN7795019.1"/>
    <property type="molecule type" value="Genomic_DNA"/>
</dbReference>
<evidence type="ECO:0000256" key="1">
    <source>
        <dbReference type="ARBA" id="ARBA00022801"/>
    </source>
</evidence>
<dbReference type="RefSeq" id="WP_046422988.1">
    <property type="nucleotide sequence ID" value="NZ_JAUJRV010000004.1"/>
</dbReference>
<dbReference type="GO" id="GO:0016042">
    <property type="term" value="P:lipid catabolic process"/>
    <property type="evidence" value="ECO:0007669"/>
    <property type="project" value="UniProtKB-UniRule"/>
</dbReference>
<feature type="signal peptide" evidence="5">
    <location>
        <begin position="1"/>
        <end position="34"/>
    </location>
</feature>
<keyword evidence="2 4" id="KW-0442">Lipid degradation</keyword>
<dbReference type="InterPro" id="IPR050301">
    <property type="entry name" value="NTE"/>
</dbReference>
<dbReference type="Gene3D" id="3.40.1090.10">
    <property type="entry name" value="Cytosolic phospholipase A2 catalytic domain"/>
    <property type="match status" value="2"/>
</dbReference>
<dbReference type="Pfam" id="PF07244">
    <property type="entry name" value="POTRA"/>
    <property type="match status" value="1"/>
</dbReference>
<accession>A0AAW7SYZ2</accession>
<dbReference type="InterPro" id="IPR002641">
    <property type="entry name" value="PNPLA_dom"/>
</dbReference>
<dbReference type="CDD" id="cd07205">
    <property type="entry name" value="Pat_PNPLA6_PNPLA7_NTE1_like"/>
    <property type="match status" value="1"/>
</dbReference>
<name>A0AAW7SYZ2_BURVI</name>
<dbReference type="GO" id="GO:0016787">
    <property type="term" value="F:hydrolase activity"/>
    <property type="evidence" value="ECO:0007669"/>
    <property type="project" value="UniProtKB-UniRule"/>
</dbReference>
<evidence type="ECO:0000313" key="8">
    <source>
        <dbReference type="Proteomes" id="UP001171620"/>
    </source>
</evidence>
<dbReference type="PANTHER" id="PTHR14226:SF76">
    <property type="entry name" value="NTE FAMILY PROTEIN RSSA"/>
    <property type="match status" value="1"/>
</dbReference>
<dbReference type="Gene3D" id="2.40.160.50">
    <property type="entry name" value="membrane protein fhac: a member of the omp85/tpsb transporter family"/>
    <property type="match status" value="1"/>
</dbReference>
<keyword evidence="5" id="KW-0732">Signal</keyword>
<evidence type="ECO:0000256" key="5">
    <source>
        <dbReference type="SAM" id="SignalP"/>
    </source>
</evidence>
<dbReference type="InterPro" id="IPR010827">
    <property type="entry name" value="BamA/TamA_POTRA"/>
</dbReference>
<dbReference type="InterPro" id="IPR043864">
    <property type="entry name" value="Omp85-like_dom"/>
</dbReference>
<evidence type="ECO:0000256" key="4">
    <source>
        <dbReference type="PROSITE-ProRule" id="PRU01161"/>
    </source>
</evidence>
<keyword evidence="1 4" id="KW-0378">Hydrolase</keyword>
<feature type="short sequence motif" description="DGA/G" evidence="4">
    <location>
        <begin position="286"/>
        <end position="288"/>
    </location>
</feature>
<evidence type="ECO:0000313" key="7">
    <source>
        <dbReference type="EMBL" id="MDN7795019.1"/>
    </source>
</evidence>
<evidence type="ECO:0000256" key="3">
    <source>
        <dbReference type="ARBA" id="ARBA00023098"/>
    </source>
</evidence>
<dbReference type="Pfam" id="PF01734">
    <property type="entry name" value="Patatin"/>
    <property type="match status" value="1"/>
</dbReference>
<dbReference type="Pfam" id="PF19143">
    <property type="entry name" value="Omp85_2"/>
    <property type="match status" value="1"/>
</dbReference>
<feature type="active site" description="Nucleophile" evidence="4">
    <location>
        <position position="140"/>
    </location>
</feature>
<feature type="active site" description="Proton acceptor" evidence="4">
    <location>
        <position position="286"/>
    </location>
</feature>
<dbReference type="InterPro" id="IPR016035">
    <property type="entry name" value="Acyl_Trfase/lysoPLipase"/>
</dbReference>
<comment type="caution">
    <text evidence="7">The sequence shown here is derived from an EMBL/GenBank/DDBJ whole genome shotgun (WGS) entry which is preliminary data.</text>
</comment>
<feature type="short sequence motif" description="GXGXXG" evidence="4">
    <location>
        <begin position="111"/>
        <end position="116"/>
    </location>
</feature>
<evidence type="ECO:0000259" key="6">
    <source>
        <dbReference type="PROSITE" id="PS51635"/>
    </source>
</evidence>
<keyword evidence="3 4" id="KW-0443">Lipid metabolism</keyword>
<feature type="chain" id="PRO_5043812725" evidence="5">
    <location>
        <begin position="35"/>
        <end position="831"/>
    </location>
</feature>
<dbReference type="Proteomes" id="UP001171620">
    <property type="component" value="Unassembled WGS sequence"/>
</dbReference>
<dbReference type="PANTHER" id="PTHR14226">
    <property type="entry name" value="NEUROPATHY TARGET ESTERASE/SWISS CHEESE D.MELANOGASTER"/>
    <property type="match status" value="1"/>
</dbReference>
<organism evidence="7 8">
    <name type="scientific">Burkholderia vietnamiensis</name>
    <dbReference type="NCBI Taxonomy" id="60552"/>
    <lineage>
        <taxon>Bacteria</taxon>
        <taxon>Pseudomonadati</taxon>
        <taxon>Pseudomonadota</taxon>
        <taxon>Betaproteobacteria</taxon>
        <taxon>Burkholderiales</taxon>
        <taxon>Burkholderiaceae</taxon>
        <taxon>Burkholderia</taxon>
        <taxon>Burkholderia cepacia complex</taxon>
    </lineage>
</organism>
<dbReference type="Gene3D" id="3.10.20.310">
    <property type="entry name" value="membrane protein fhac"/>
    <property type="match status" value="1"/>
</dbReference>
<comment type="caution">
    <text evidence="4">Lacks conserved residue(s) required for the propagation of feature annotation.</text>
</comment>
<proteinExistence type="predicted"/>
<protein>
    <submittedName>
        <fullName evidence="7">Patatin-like phospholipase family protein</fullName>
    </submittedName>
</protein>
<dbReference type="SUPFAM" id="SSF52151">
    <property type="entry name" value="FabD/lysophospholipase-like"/>
    <property type="match status" value="1"/>
</dbReference>
<dbReference type="PROSITE" id="PS51635">
    <property type="entry name" value="PNPLA"/>
    <property type="match status" value="1"/>
</dbReference>
<dbReference type="GO" id="GO:0019867">
    <property type="term" value="C:outer membrane"/>
    <property type="evidence" value="ECO:0007669"/>
    <property type="project" value="InterPro"/>
</dbReference>
<evidence type="ECO:0000256" key="2">
    <source>
        <dbReference type="ARBA" id="ARBA00022963"/>
    </source>
</evidence>